<name>F3ZTD1_9BACE</name>
<dbReference type="AlphaFoldDB" id="F3ZTD1"/>
<gene>
    <name evidence="1" type="ORF">Bcop_2129</name>
</gene>
<evidence type="ECO:0000313" key="1">
    <source>
        <dbReference type="EMBL" id="EGJ72299.1"/>
    </source>
</evidence>
<evidence type="ECO:0000313" key="2">
    <source>
        <dbReference type="Proteomes" id="UP000018439"/>
    </source>
</evidence>
<dbReference type="EMBL" id="CM001167">
    <property type="protein sequence ID" value="EGJ72299.1"/>
    <property type="molecule type" value="Genomic_DNA"/>
</dbReference>
<dbReference type="HOGENOM" id="CLU_050817_0_0_10"/>
<dbReference type="Proteomes" id="UP000018439">
    <property type="component" value="Chromosome"/>
</dbReference>
<protein>
    <submittedName>
        <fullName evidence="1">Uncharacterized protein</fullName>
    </submittedName>
</protein>
<sequence>MGTLVHEYVHYLQNITTIFGLRNSLFYFNYLFEIKKHIIDNNNFEIPLRKIQFSNGILRGKSLFQLYHGSSKVFSPEFDNVIVYTSKNGLDGIDVINVCIDLYAKDKKLDTVVFGNNCVKESMAYLYQQLFDKNVKPPIFPYLSVEVLCNSIYPEILTDKRKLIAICLISLNSQNSGLTFYQLLLKSKSEKELNGIELYKKYSFELTVINGEKEYSIKEYLVDSMVKFKEALSCSLITKLKYFDLLLDNIKLSAEENILPLIEVLYEDKKSSIEKLESLINFYGIPHIRTLNGYNLFPQNTELEEPAMEFVELIGQRIVFDRILGLGINKDDTMCSLYLQCELSEDDIVDEHCFDKQWERDKLCPFKIISDNWKLYEKTITDNTLKI</sequence>
<reference evidence="1 2" key="1">
    <citation type="journal article" date="2011" name="Stand. Genomic Sci.">
        <title>Non-contiguous finished genome sequence of Bacteroides coprosuis type strain (PC139).</title>
        <authorList>
            <person name="Land M."/>
            <person name="Held B."/>
            <person name="Gronow S."/>
            <person name="Abt B."/>
            <person name="Lucas S."/>
            <person name="Del Rio T.G."/>
            <person name="Nolan M."/>
            <person name="Tice H."/>
            <person name="Cheng J.F."/>
            <person name="Pitluck S."/>
            <person name="Liolios K."/>
            <person name="Pagani I."/>
            <person name="Ivanova N."/>
            <person name="Mavromatis K."/>
            <person name="Mikhailova N."/>
            <person name="Pati A."/>
            <person name="Tapia R."/>
            <person name="Han C."/>
            <person name="Goodwin L."/>
            <person name="Chen A."/>
            <person name="Palaniappan K."/>
            <person name="Hauser L."/>
            <person name="Brambilla E.M."/>
            <person name="Rohde M."/>
            <person name="Goker M."/>
            <person name="Detter J.C."/>
            <person name="Woyke T."/>
            <person name="Bristow J."/>
            <person name="Eisen J.A."/>
            <person name="Markowitz V."/>
            <person name="Hugenholtz P."/>
            <person name="Kyrpides N.C."/>
            <person name="Klenk H.P."/>
            <person name="Lapidus A."/>
        </authorList>
    </citation>
    <scope>NUCLEOTIDE SEQUENCE</scope>
    <source>
        <strain evidence="1 2">DSM 18011</strain>
    </source>
</reference>
<keyword evidence="2" id="KW-1185">Reference proteome</keyword>
<proteinExistence type="predicted"/>
<organism evidence="1 2">
    <name type="scientific">Bacteroides coprosuis DSM 18011</name>
    <dbReference type="NCBI Taxonomy" id="679937"/>
    <lineage>
        <taxon>Bacteria</taxon>
        <taxon>Pseudomonadati</taxon>
        <taxon>Bacteroidota</taxon>
        <taxon>Bacteroidia</taxon>
        <taxon>Bacteroidales</taxon>
        <taxon>Bacteroidaceae</taxon>
        <taxon>Bacteroides</taxon>
    </lineage>
</organism>
<accession>F3ZTD1</accession>
<dbReference type="eggNOG" id="ENOG5033QM1">
    <property type="taxonomic scope" value="Bacteria"/>
</dbReference>